<dbReference type="KEGG" id="sur:STAUR_0254"/>
<evidence type="ECO:0000313" key="1">
    <source>
        <dbReference type="EMBL" id="ADO68063.1"/>
    </source>
</evidence>
<evidence type="ECO:0000313" key="3">
    <source>
        <dbReference type="Proteomes" id="UP000001351"/>
    </source>
</evidence>
<dbReference type="HOGENOM" id="CLU_1785719_0_0_7"/>
<proteinExistence type="predicted"/>
<dbReference type="AlphaFoldDB" id="Q08RC4"/>
<dbReference type="Proteomes" id="UP000001351">
    <property type="component" value="Chromosome"/>
</dbReference>
<evidence type="ECO:0000313" key="4">
    <source>
        <dbReference type="Proteomes" id="UP000032702"/>
    </source>
</evidence>
<dbReference type="RefSeq" id="WP_002618239.1">
    <property type="nucleotide sequence ID" value="NC_014623.1"/>
</dbReference>
<dbReference type="EMBL" id="CP002271">
    <property type="protein sequence ID" value="ADO68063.1"/>
    <property type="molecule type" value="Genomic_DNA"/>
</dbReference>
<dbReference type="InterPro" id="IPR036388">
    <property type="entry name" value="WH-like_DNA-bd_sf"/>
</dbReference>
<organism evidence="2 4">
    <name type="scientific">Stigmatella aurantiaca (strain DW4/3-1)</name>
    <dbReference type="NCBI Taxonomy" id="378806"/>
    <lineage>
        <taxon>Bacteria</taxon>
        <taxon>Pseudomonadati</taxon>
        <taxon>Myxococcota</taxon>
        <taxon>Myxococcia</taxon>
        <taxon>Myxococcales</taxon>
        <taxon>Cystobacterineae</taxon>
        <taxon>Archangiaceae</taxon>
        <taxon>Stigmatella</taxon>
    </lineage>
</organism>
<evidence type="ECO:0000313" key="2">
    <source>
        <dbReference type="EMBL" id="EAU63030.1"/>
    </source>
</evidence>
<dbReference type="OrthoDB" id="9792527at2"/>
<reference evidence="1 3" key="2">
    <citation type="journal article" date="2011" name="Mol. Biol. Evol.">
        <title>Comparative genomic analysis of fruiting body formation in Myxococcales.</title>
        <authorList>
            <person name="Huntley S."/>
            <person name="Hamann N."/>
            <person name="Wegener-Feldbrugge S."/>
            <person name="Treuner-Lange A."/>
            <person name="Kube M."/>
            <person name="Reinhardt R."/>
            <person name="Klages S."/>
            <person name="Muller R."/>
            <person name="Ronning C.M."/>
            <person name="Nierman W.C."/>
            <person name="Sogaard-Andersen L."/>
        </authorList>
    </citation>
    <scope>NUCLEOTIDE SEQUENCE [LARGE SCALE GENOMIC DNA]</scope>
    <source>
        <strain evidence="1 3">DW4/3-1</strain>
    </source>
</reference>
<keyword evidence="3" id="KW-1185">Reference proteome</keyword>
<dbReference type="PATRIC" id="fig|378806.16.peg.1892"/>
<dbReference type="EMBL" id="AAMD01000188">
    <property type="protein sequence ID" value="EAU63030.1"/>
    <property type="molecule type" value="Genomic_DNA"/>
</dbReference>
<accession>Q08RC4</accession>
<dbReference type="STRING" id="378806.STAUR_0254"/>
<name>Q08RC4_STIAD</name>
<dbReference type="eggNOG" id="COG1733">
    <property type="taxonomic scope" value="Bacteria"/>
</dbReference>
<protein>
    <submittedName>
        <fullName evidence="1">Transcriptional regulator</fullName>
    </submittedName>
</protein>
<gene>
    <name evidence="1" type="ordered locus">STAUR_0254</name>
    <name evidence="2" type="ORF">STIAU_2748</name>
</gene>
<dbReference type="Gene3D" id="1.10.10.10">
    <property type="entry name" value="Winged helix-like DNA-binding domain superfamily/Winged helix DNA-binding domain"/>
    <property type="match status" value="1"/>
</dbReference>
<dbReference type="Proteomes" id="UP000032702">
    <property type="component" value="Unassembled WGS sequence"/>
</dbReference>
<reference evidence="2 4" key="1">
    <citation type="submission" date="2006-04" db="EMBL/GenBank/DDBJ databases">
        <authorList>
            <person name="Nierman W.C."/>
        </authorList>
    </citation>
    <scope>NUCLEOTIDE SEQUENCE [LARGE SCALE GENOMIC DNA]</scope>
    <source>
        <strain evidence="2 4">DW4/3-1</strain>
    </source>
</reference>
<sequence>MNAPRSGCPINLALEALGDRWSLIVIRALMLGVPMRKDATSLDDLKPIVGTLPCKLARERVHLLGLGFNSPRFDDSVAAMRKVGSARRADLAAANKPGEGERASFRLPAAMREAVKKDAKRLSIEESEWWRRAGGEKLGVTFRRG</sequence>